<proteinExistence type="predicted"/>
<reference evidence="1 2" key="1">
    <citation type="submission" date="2023-11" db="EMBL/GenBank/DDBJ databases">
        <title>Paucibacter sp. nov., isolated from fresh soil in Korea.</title>
        <authorList>
            <person name="Le N.T.T."/>
        </authorList>
    </citation>
    <scope>NUCLEOTIDE SEQUENCE [LARGE SCALE GENOMIC DNA]</scope>
    <source>
        <strain evidence="1 2">R3-3</strain>
    </source>
</reference>
<organism evidence="1 2">
    <name type="scientific">Roseateles agri</name>
    <dbReference type="NCBI Taxonomy" id="3098619"/>
    <lineage>
        <taxon>Bacteria</taxon>
        <taxon>Pseudomonadati</taxon>
        <taxon>Pseudomonadota</taxon>
        <taxon>Betaproteobacteria</taxon>
        <taxon>Burkholderiales</taxon>
        <taxon>Sphaerotilaceae</taxon>
        <taxon>Roseateles</taxon>
    </lineage>
</organism>
<dbReference type="Proteomes" id="UP001285263">
    <property type="component" value="Unassembled WGS sequence"/>
</dbReference>
<protein>
    <recommendedName>
        <fullName evidence="3">Antitoxin Xre/MbcA/ParS-like toxin-binding domain-containing protein</fullName>
    </recommendedName>
</protein>
<comment type="caution">
    <text evidence="1">The sequence shown here is derived from an EMBL/GenBank/DDBJ whole genome shotgun (WGS) entry which is preliminary data.</text>
</comment>
<evidence type="ECO:0000313" key="2">
    <source>
        <dbReference type="Proteomes" id="UP001285263"/>
    </source>
</evidence>
<dbReference type="EMBL" id="JAXCLA010000013">
    <property type="protein sequence ID" value="MDY0749057.1"/>
    <property type="molecule type" value="Genomic_DNA"/>
</dbReference>
<sequence length="155" mass="17317">MTNAAAREVRSVPQLFRGPRPYVSEASFTVLLMSLRASGGVLTGDGVVLLLRDYRDQPLSWLARAIVRREIVHIMWRSQVMVPMFQFRPEDMALREGMQSVLATLAPVYDDWEIARWFGEPNVWLRGKSPAACVSLDARGVHDAARADSFIAGGD</sequence>
<accession>A0ABU5DRW1</accession>
<gene>
    <name evidence="1" type="ORF">SNE35_31460</name>
</gene>
<keyword evidence="2" id="KW-1185">Reference proteome</keyword>
<name>A0ABU5DRW1_9BURK</name>
<evidence type="ECO:0008006" key="3">
    <source>
        <dbReference type="Google" id="ProtNLM"/>
    </source>
</evidence>
<evidence type="ECO:0000313" key="1">
    <source>
        <dbReference type="EMBL" id="MDY0749057.1"/>
    </source>
</evidence>